<dbReference type="EMBL" id="JACCFM010000001">
    <property type="protein sequence ID" value="NYJ19623.1"/>
    <property type="molecule type" value="Genomic_DNA"/>
</dbReference>
<dbReference type="AlphaFoldDB" id="A0A7Z0EDI2"/>
<evidence type="ECO:0000313" key="1">
    <source>
        <dbReference type="EMBL" id="NYJ19623.1"/>
    </source>
</evidence>
<sequence>MRPGMAALIIGQGVLSPSHAPWALSERRLFTRASGPTLTPPEALTSYELTFDILSRASAAGHVSTVVVGDGQSLDFTSVTGVNFQCSVELLFNQPRTGINELERFHERVADLQGYFDLLNEDGTHGVWVDEGLRSAACRKMARDALGDCMLLIGASAHGGLQPADAAAACEWVGLDAPLIHMHAPKLHDQRDYDGDPNEPF</sequence>
<gene>
    <name evidence="1" type="ORF">HNR05_001414</name>
</gene>
<accession>A0A7Z0EDI2</accession>
<evidence type="ECO:0000313" key="2">
    <source>
        <dbReference type="Proteomes" id="UP000537260"/>
    </source>
</evidence>
<protein>
    <submittedName>
        <fullName evidence="1">Uncharacterized protein</fullName>
    </submittedName>
</protein>
<name>A0A7Z0EDI2_9MICO</name>
<dbReference type="Proteomes" id="UP000537260">
    <property type="component" value="Unassembled WGS sequence"/>
</dbReference>
<comment type="caution">
    <text evidence="1">The sequence shown here is derived from an EMBL/GenBank/DDBJ whole genome shotgun (WGS) entry which is preliminary data.</text>
</comment>
<keyword evidence="2" id="KW-1185">Reference proteome</keyword>
<organism evidence="1 2">
    <name type="scientific">Glaciibacter psychrotolerans</name>
    <dbReference type="NCBI Taxonomy" id="670054"/>
    <lineage>
        <taxon>Bacteria</taxon>
        <taxon>Bacillati</taxon>
        <taxon>Actinomycetota</taxon>
        <taxon>Actinomycetes</taxon>
        <taxon>Micrococcales</taxon>
        <taxon>Microbacteriaceae</taxon>
        <taxon>Glaciibacter</taxon>
    </lineage>
</organism>
<reference evidence="1 2" key="1">
    <citation type="submission" date="2020-07" db="EMBL/GenBank/DDBJ databases">
        <title>Sequencing the genomes of 1000 actinobacteria strains.</title>
        <authorList>
            <person name="Klenk H.-P."/>
        </authorList>
    </citation>
    <scope>NUCLEOTIDE SEQUENCE [LARGE SCALE GENOMIC DNA]</scope>
    <source>
        <strain evidence="1 2">LI1</strain>
    </source>
</reference>
<dbReference type="RefSeq" id="WP_179578355.1">
    <property type="nucleotide sequence ID" value="NZ_JACCFM010000001.1"/>
</dbReference>
<proteinExistence type="predicted"/>